<keyword evidence="14" id="KW-1185">Reference proteome</keyword>
<dbReference type="SMART" id="SM00060">
    <property type="entry name" value="FN3"/>
    <property type="match status" value="1"/>
</dbReference>
<proteinExistence type="inferred from homology"/>
<dbReference type="InterPro" id="IPR027268">
    <property type="entry name" value="Peptidase_M4/M1_CTD_sf"/>
</dbReference>
<gene>
    <name evidence="13" type="ORF">FHX34_104760</name>
</gene>
<evidence type="ECO:0000256" key="8">
    <source>
        <dbReference type="ARBA" id="ARBA00023295"/>
    </source>
</evidence>
<dbReference type="GO" id="GO:0016798">
    <property type="term" value="F:hydrolase activity, acting on glycosyl bonds"/>
    <property type="evidence" value="ECO:0007669"/>
    <property type="project" value="UniProtKB-KW"/>
</dbReference>
<dbReference type="InterPro" id="IPR023612">
    <property type="entry name" value="Peptidase_M4"/>
</dbReference>
<comment type="caution">
    <text evidence="13">The sequence shown here is derived from an EMBL/GenBank/DDBJ whole genome shotgun (WGS) entry which is preliminary data.</text>
</comment>
<dbReference type="Pfam" id="PF00041">
    <property type="entry name" value="fn3"/>
    <property type="match status" value="1"/>
</dbReference>
<evidence type="ECO:0000256" key="5">
    <source>
        <dbReference type="ARBA" id="ARBA00022801"/>
    </source>
</evidence>
<keyword evidence="7 13" id="KW-0482">Metalloprotease</keyword>
<dbReference type="AlphaFoldDB" id="A0A561VS93"/>
<feature type="region of interest" description="Disordered" evidence="11">
    <location>
        <begin position="156"/>
        <end position="183"/>
    </location>
</feature>
<dbReference type="InterPro" id="IPR013856">
    <property type="entry name" value="Peptidase_M4_domain"/>
</dbReference>
<protein>
    <submittedName>
        <fullName evidence="13">Zn-dependent metalloprotease</fullName>
    </submittedName>
</protein>
<evidence type="ECO:0000256" key="9">
    <source>
        <dbReference type="ARBA" id="ARBA00023326"/>
    </source>
</evidence>
<comment type="similarity">
    <text evidence="1">Belongs to the peptidase M4 family.</text>
</comment>
<dbReference type="RefSeq" id="WP_164466152.1">
    <property type="nucleotide sequence ID" value="NZ_BOMX01000147.1"/>
</dbReference>
<evidence type="ECO:0000313" key="13">
    <source>
        <dbReference type="EMBL" id="TWG14460.1"/>
    </source>
</evidence>
<evidence type="ECO:0000256" key="4">
    <source>
        <dbReference type="ARBA" id="ARBA00022729"/>
    </source>
</evidence>
<evidence type="ECO:0000256" key="6">
    <source>
        <dbReference type="ARBA" id="ARBA00022833"/>
    </source>
</evidence>
<dbReference type="InterPro" id="IPR036116">
    <property type="entry name" value="FN3_sf"/>
</dbReference>
<evidence type="ECO:0000256" key="1">
    <source>
        <dbReference type="ARBA" id="ARBA00009388"/>
    </source>
</evidence>
<dbReference type="CDD" id="cd09597">
    <property type="entry name" value="M4_TLP"/>
    <property type="match status" value="1"/>
</dbReference>
<keyword evidence="4" id="KW-0732">Signal</keyword>
<dbReference type="PRINTS" id="PR00730">
    <property type="entry name" value="THERMOLYSIN"/>
</dbReference>
<dbReference type="Gene3D" id="1.10.390.10">
    <property type="entry name" value="Neutral Protease Domain 2"/>
    <property type="match status" value="1"/>
</dbReference>
<reference evidence="13 14" key="1">
    <citation type="submission" date="2019-06" db="EMBL/GenBank/DDBJ databases">
        <title>Sequencing the genomes of 1000 actinobacteria strains.</title>
        <authorList>
            <person name="Klenk H.-P."/>
        </authorList>
    </citation>
    <scope>NUCLEOTIDE SEQUENCE [LARGE SCALE GENOMIC DNA]</scope>
    <source>
        <strain evidence="13 14">DSM 43866</strain>
    </source>
</reference>
<dbReference type="SUPFAM" id="SSF49265">
    <property type="entry name" value="Fibronectin type III"/>
    <property type="match status" value="1"/>
</dbReference>
<dbReference type="Gene3D" id="2.60.40.10">
    <property type="entry name" value="Immunoglobulins"/>
    <property type="match status" value="3"/>
</dbReference>
<dbReference type="InterPro" id="IPR003961">
    <property type="entry name" value="FN3_dom"/>
</dbReference>
<dbReference type="CDD" id="cd00063">
    <property type="entry name" value="FN3"/>
    <property type="match status" value="1"/>
</dbReference>
<dbReference type="InterPro" id="IPR015919">
    <property type="entry name" value="Cadherin-like_sf"/>
</dbReference>
<dbReference type="InterPro" id="IPR050728">
    <property type="entry name" value="Zinc_Metalloprotease_M4"/>
</dbReference>
<evidence type="ECO:0000256" key="10">
    <source>
        <dbReference type="PIRSR" id="PIRSR623612-1"/>
    </source>
</evidence>
<organism evidence="13 14">
    <name type="scientific">Actinoplanes teichomyceticus</name>
    <dbReference type="NCBI Taxonomy" id="1867"/>
    <lineage>
        <taxon>Bacteria</taxon>
        <taxon>Bacillati</taxon>
        <taxon>Actinomycetota</taxon>
        <taxon>Actinomycetes</taxon>
        <taxon>Micromonosporales</taxon>
        <taxon>Micromonosporaceae</taxon>
        <taxon>Actinoplanes</taxon>
    </lineage>
</organism>
<keyword evidence="9" id="KW-0624">Polysaccharide degradation</keyword>
<evidence type="ECO:0000256" key="11">
    <source>
        <dbReference type="SAM" id="MobiDB-lite"/>
    </source>
</evidence>
<dbReference type="Pfam" id="PF01447">
    <property type="entry name" value="Peptidase_M4"/>
    <property type="match status" value="1"/>
</dbReference>
<dbReference type="InterPro" id="IPR011096">
    <property type="entry name" value="FTP_domain"/>
</dbReference>
<name>A0A561VS93_ACTTI</name>
<keyword evidence="6" id="KW-0862">Zinc</keyword>
<dbReference type="Pfam" id="PF02868">
    <property type="entry name" value="Peptidase_M4_C"/>
    <property type="match status" value="1"/>
</dbReference>
<dbReference type="PANTHER" id="PTHR33794:SF1">
    <property type="entry name" value="BACILLOLYSIN"/>
    <property type="match status" value="1"/>
</dbReference>
<dbReference type="GO" id="GO:0005509">
    <property type="term" value="F:calcium ion binding"/>
    <property type="evidence" value="ECO:0007669"/>
    <property type="project" value="InterPro"/>
</dbReference>
<accession>A0A561VS93</accession>
<dbReference type="EMBL" id="VIWY01000004">
    <property type="protein sequence ID" value="TWG14460.1"/>
    <property type="molecule type" value="Genomic_DNA"/>
</dbReference>
<dbReference type="GO" id="GO:0006508">
    <property type="term" value="P:proteolysis"/>
    <property type="evidence" value="ECO:0007669"/>
    <property type="project" value="UniProtKB-KW"/>
</dbReference>
<feature type="active site" description="Proton donor" evidence="10">
    <location>
        <position position="362"/>
    </location>
</feature>
<dbReference type="GO" id="GO:0000272">
    <property type="term" value="P:polysaccharide catabolic process"/>
    <property type="evidence" value="ECO:0007669"/>
    <property type="project" value="UniProtKB-KW"/>
</dbReference>
<keyword evidence="2 13" id="KW-0645">Protease</keyword>
<dbReference type="Proteomes" id="UP000320239">
    <property type="component" value="Unassembled WGS sequence"/>
</dbReference>
<feature type="domain" description="Fibronectin type-III" evidence="12">
    <location>
        <begin position="661"/>
        <end position="754"/>
    </location>
</feature>
<sequence>MHAVAGESYQAKDVVIDSGGARHVRFDRTWNGLRVLGGDFVVHTTGAGRFAGATVAQDAAVDVARTPAVAKHDAIATAGKQSTGPAEARLVVDAHQGEPALAWQVTIADHLVVIVDATTGRTRRTYDLTKAADTATGHGLHNGEVKLSTTRTDQGSFALIDPDRGGNTTRDALNSTDRPTEANSRAFTDADDMWGDGTTADRATAGADVHYGMARTWDYFHDTFGRAGIDGDGKGVTAYVHHDVNWANASWNDSCVCMMFGDGDGTRKAFTSLDDVAHETAHGLTFRTADLVYQGESGALNEATSDIFATLVEFAANNPADEPDYLISEMTGPQPLRWMDEPTRDVKSVSCWSPSVKDLDVHRSSGVANKFFYTLAVGSGSTRWGSSTPCGGAAPVTGIGNDAAGAIWYRALTTYMVSNTDFAGARQATLQAATDLYGPDSAERSAVRAAWLAVGVDGSGAVPPSDTAPVIDPIPFTPAHLGTPVTHQLTGHDPQGQAIVWSAEGLPPGLTITPHGLISGVPTAKGTSTVRIHATDPDGNRTSSQEAPWYVTGPPTLMVPLPVSRTFTVGAETSFLVRFEDYPDHHALGQVQTVAVETTGLPDGLTATATVDGTFDWMTRVTVRGTPSTAGTGTIRFTATDPDGETATFALPYTVGPPLAPATPPTASVYAGDVSGTAIVSWGEPIAGSPQVTGYVIRVTPGSEQVLPATARSVTLTGLDPAQAYEIGVRARGTAIDSAEKTLTMKPTRLTLSPPSATVDHAGPVTLTGAVTGPPANGRAYLEQKAPTSATWTRVSMITADATGTWSLTVNPTVTTAYRVSYPARAIGWWPATSAISTITVRHAVTVTPSTLSARAGSTVTFTGTVSPATAGVKANLQHYANGAWVTLQSATIAADGSYAIRRAFTRGNWNLRVVTSGGNTNAAGLSPTLTLTVT</sequence>
<feature type="compositionally biased region" description="Polar residues" evidence="11">
    <location>
        <begin position="166"/>
        <end position="183"/>
    </location>
</feature>
<dbReference type="InterPro" id="IPR013783">
    <property type="entry name" value="Ig-like_fold"/>
</dbReference>
<keyword evidence="5" id="KW-0378">Hydrolase</keyword>
<keyword evidence="9" id="KW-0119">Carbohydrate metabolism</keyword>
<dbReference type="Pfam" id="PF07504">
    <property type="entry name" value="FTP"/>
    <property type="match status" value="1"/>
</dbReference>
<dbReference type="PROSITE" id="PS50853">
    <property type="entry name" value="FN3"/>
    <property type="match status" value="1"/>
</dbReference>
<dbReference type="GO" id="GO:0004222">
    <property type="term" value="F:metalloendopeptidase activity"/>
    <property type="evidence" value="ECO:0007669"/>
    <property type="project" value="InterPro"/>
</dbReference>
<evidence type="ECO:0000256" key="7">
    <source>
        <dbReference type="ARBA" id="ARBA00023049"/>
    </source>
</evidence>
<evidence type="ECO:0000256" key="3">
    <source>
        <dbReference type="ARBA" id="ARBA00022723"/>
    </source>
</evidence>
<dbReference type="Gene3D" id="3.10.170.10">
    <property type="match status" value="1"/>
</dbReference>
<keyword evidence="8" id="KW-0326">Glycosidase</keyword>
<dbReference type="Gene3D" id="3.10.450.490">
    <property type="match status" value="1"/>
</dbReference>
<feature type="active site" evidence="10">
    <location>
        <position position="279"/>
    </location>
</feature>
<evidence type="ECO:0000313" key="14">
    <source>
        <dbReference type="Proteomes" id="UP000320239"/>
    </source>
</evidence>
<dbReference type="SUPFAM" id="SSF55486">
    <property type="entry name" value="Metalloproteases ('zincins'), catalytic domain"/>
    <property type="match status" value="1"/>
</dbReference>
<dbReference type="InterPro" id="IPR001570">
    <property type="entry name" value="Peptidase_M4_C_domain"/>
</dbReference>
<dbReference type="SUPFAM" id="SSF49313">
    <property type="entry name" value="Cadherin-like"/>
    <property type="match status" value="1"/>
</dbReference>
<dbReference type="GO" id="GO:0016020">
    <property type="term" value="C:membrane"/>
    <property type="evidence" value="ECO:0007669"/>
    <property type="project" value="InterPro"/>
</dbReference>
<keyword evidence="3" id="KW-0479">Metal-binding</keyword>
<evidence type="ECO:0000256" key="2">
    <source>
        <dbReference type="ARBA" id="ARBA00022670"/>
    </source>
</evidence>
<evidence type="ECO:0000259" key="12">
    <source>
        <dbReference type="PROSITE" id="PS50853"/>
    </source>
</evidence>
<dbReference type="PANTHER" id="PTHR33794">
    <property type="entry name" value="BACILLOLYSIN"/>
    <property type="match status" value="1"/>
</dbReference>